<dbReference type="OrthoDB" id="3172613at2759"/>
<dbReference type="HOGENOM" id="CLU_023805_6_2_1"/>
<dbReference type="InterPro" id="IPR027417">
    <property type="entry name" value="P-loop_NTPase"/>
</dbReference>
<evidence type="ECO:0000313" key="1">
    <source>
        <dbReference type="EMBL" id="KDR68943.1"/>
    </source>
</evidence>
<gene>
    <name evidence="1" type="ORF">GALMADRAFT_160725</name>
</gene>
<reference evidence="2" key="1">
    <citation type="journal article" date="2014" name="Proc. Natl. Acad. Sci. U.S.A.">
        <title>Extensive sampling of basidiomycete genomes demonstrates inadequacy of the white-rot/brown-rot paradigm for wood decay fungi.</title>
        <authorList>
            <person name="Riley R."/>
            <person name="Salamov A.A."/>
            <person name="Brown D.W."/>
            <person name="Nagy L.G."/>
            <person name="Floudas D."/>
            <person name="Held B.W."/>
            <person name="Levasseur A."/>
            <person name="Lombard V."/>
            <person name="Morin E."/>
            <person name="Otillar R."/>
            <person name="Lindquist E.A."/>
            <person name="Sun H."/>
            <person name="LaButti K.M."/>
            <person name="Schmutz J."/>
            <person name="Jabbour D."/>
            <person name="Luo H."/>
            <person name="Baker S.E."/>
            <person name="Pisabarro A.G."/>
            <person name="Walton J.D."/>
            <person name="Blanchette R.A."/>
            <person name="Henrissat B."/>
            <person name="Martin F."/>
            <person name="Cullen D."/>
            <person name="Hibbett D.S."/>
            <person name="Grigoriev I.V."/>
        </authorList>
    </citation>
    <scope>NUCLEOTIDE SEQUENCE [LARGE SCALE GENOMIC DNA]</scope>
    <source>
        <strain evidence="2">CBS 339.88</strain>
    </source>
</reference>
<dbReference type="Proteomes" id="UP000027222">
    <property type="component" value="Unassembled WGS sequence"/>
</dbReference>
<dbReference type="EMBL" id="KL142405">
    <property type="protein sequence ID" value="KDR68943.1"/>
    <property type="molecule type" value="Genomic_DNA"/>
</dbReference>
<protein>
    <recommendedName>
        <fullName evidence="3">G domain-containing protein</fullName>
    </recommendedName>
</protein>
<dbReference type="SUPFAM" id="SSF52540">
    <property type="entry name" value="P-loop containing nucleoside triphosphate hydrolases"/>
    <property type="match status" value="1"/>
</dbReference>
<dbReference type="CDD" id="cd00882">
    <property type="entry name" value="Ras_like_GTPase"/>
    <property type="match status" value="1"/>
</dbReference>
<dbReference type="STRING" id="685588.A0A067SQB9"/>
<sequence>MDAQQRPRQLPKVKFRVLIIGRANAGKTSILQRVCETTESPVIYRRTGWKKEQIQLDPSVERGEHRIEDEIVFSNNDGYIFHDSRGFESGGDKELGIVQNFVRQKSGEKRLADRLHAIWYCIPMDNQRPLLDLRHFRDICPDQNVPVIGVFTKYDQFKKNVEMDLEDHGDCPDLGLVEKRFDEHYLRPLGDGARFVRLEKMHKPDGCCKNLIEETAGALNDDVVTLMLVAVQRGNLELSIAVAVKSACPNFVFETEDMKDIVEKCLTPFPYIWTVKAHTSFFKIFVDSVCSSFFRNLWVTYIMSMKVIQQFFSANTRCHLMIATLIILRHATILRPSGFSAKSALAQAELDYQKLNISIKITQHFTASPQEYSVQNFVDFIQGVSFGQLLHYQNNI</sequence>
<keyword evidence="2" id="KW-1185">Reference proteome</keyword>
<evidence type="ECO:0000313" key="2">
    <source>
        <dbReference type="Proteomes" id="UP000027222"/>
    </source>
</evidence>
<name>A0A067SQB9_GALM3</name>
<proteinExistence type="predicted"/>
<organism evidence="1 2">
    <name type="scientific">Galerina marginata (strain CBS 339.88)</name>
    <dbReference type="NCBI Taxonomy" id="685588"/>
    <lineage>
        <taxon>Eukaryota</taxon>
        <taxon>Fungi</taxon>
        <taxon>Dikarya</taxon>
        <taxon>Basidiomycota</taxon>
        <taxon>Agaricomycotina</taxon>
        <taxon>Agaricomycetes</taxon>
        <taxon>Agaricomycetidae</taxon>
        <taxon>Agaricales</taxon>
        <taxon>Agaricineae</taxon>
        <taxon>Strophariaceae</taxon>
        <taxon>Galerina</taxon>
    </lineage>
</organism>
<dbReference type="Gene3D" id="3.40.50.300">
    <property type="entry name" value="P-loop containing nucleotide triphosphate hydrolases"/>
    <property type="match status" value="1"/>
</dbReference>
<evidence type="ECO:0008006" key="3">
    <source>
        <dbReference type="Google" id="ProtNLM"/>
    </source>
</evidence>
<accession>A0A067SQB9</accession>
<dbReference type="AlphaFoldDB" id="A0A067SQB9"/>